<accession>A0A9W7SZI9</accession>
<evidence type="ECO:0000313" key="7">
    <source>
        <dbReference type="Proteomes" id="UP001138500"/>
    </source>
</evidence>
<dbReference type="SUPFAM" id="SSF50978">
    <property type="entry name" value="WD40 repeat-like"/>
    <property type="match status" value="1"/>
</dbReference>
<dbReference type="InterPro" id="IPR037588">
    <property type="entry name" value="MLST8"/>
</dbReference>
<dbReference type="PANTHER" id="PTHR19842:SF2">
    <property type="entry name" value="WD REPEAT PROTEIN (AFU_ORTHOLOGUE AFUA_5G04300)"/>
    <property type="match status" value="1"/>
</dbReference>
<feature type="compositionally biased region" description="Low complexity" evidence="4">
    <location>
        <begin position="127"/>
        <end position="140"/>
    </location>
</feature>
<name>A0A9W7SZI9_9PEZI</name>
<feature type="compositionally biased region" description="Pro residues" evidence="4">
    <location>
        <begin position="345"/>
        <end position="363"/>
    </location>
</feature>
<feature type="compositionally biased region" description="Polar residues" evidence="4">
    <location>
        <begin position="231"/>
        <end position="257"/>
    </location>
</feature>
<dbReference type="OrthoDB" id="10248252at2759"/>
<reference evidence="6 7" key="1">
    <citation type="journal article" date="2018" name="IMA Fungus">
        <title>IMA Genome-F 10: Nine draft genome sequences of Claviceps purpurea s.lat., including C. arundinis, C. humidiphila, and C. cf. spartinae, pseudomolecules for the pitch canker pathogen Fusarium circinatum, draft genome of Davidsoniella eucalypti, Grosmannia galeiformis, Quambalaria eucalypti, and Teratosphaeria destructans.</title>
        <authorList>
            <person name="Wingfield B.D."/>
            <person name="Liu M."/>
            <person name="Nguyen H.D."/>
            <person name="Lane F.A."/>
            <person name="Morgan S.W."/>
            <person name="De Vos L."/>
            <person name="Wilken P.M."/>
            <person name="Duong T.A."/>
            <person name="Aylward J."/>
            <person name="Coetzee M.P."/>
            <person name="Dadej K."/>
            <person name="De Beer Z.W."/>
            <person name="Findlay W."/>
            <person name="Havenga M."/>
            <person name="Kolarik M."/>
            <person name="Menzies J.G."/>
            <person name="Naidoo K."/>
            <person name="Pochopski O."/>
            <person name="Shoukouhi P."/>
            <person name="Santana Q.C."/>
            <person name="Seifert K.A."/>
            <person name="Soal N."/>
            <person name="Steenkamp E.T."/>
            <person name="Tatham C.T."/>
            <person name="van der Nest M.A."/>
            <person name="Wingfield M.J."/>
        </authorList>
    </citation>
    <scope>NUCLEOTIDE SEQUENCE [LARGE SCALE GENOMIC DNA]</scope>
    <source>
        <strain evidence="6">CMW44962</strain>
    </source>
</reference>
<feature type="compositionally biased region" description="Low complexity" evidence="4">
    <location>
        <begin position="152"/>
        <end position="163"/>
    </location>
</feature>
<reference evidence="6 7" key="2">
    <citation type="journal article" date="2021" name="Curr. Genet.">
        <title>Genetic response to nitrogen starvation in the aggressive Eucalyptus foliar pathogen Teratosphaeria destructans.</title>
        <authorList>
            <person name="Havenga M."/>
            <person name="Wingfield B.D."/>
            <person name="Wingfield M.J."/>
            <person name="Dreyer L.L."/>
            <person name="Roets F."/>
            <person name="Aylward J."/>
        </authorList>
    </citation>
    <scope>NUCLEOTIDE SEQUENCE [LARGE SCALE GENOMIC DNA]</scope>
    <source>
        <strain evidence="6">CMW44962</strain>
    </source>
</reference>
<feature type="region of interest" description="Disordered" evidence="4">
    <location>
        <begin position="475"/>
        <end position="495"/>
    </location>
</feature>
<organism evidence="6 7">
    <name type="scientific">Teratosphaeria destructans</name>
    <dbReference type="NCBI Taxonomy" id="418781"/>
    <lineage>
        <taxon>Eukaryota</taxon>
        <taxon>Fungi</taxon>
        <taxon>Dikarya</taxon>
        <taxon>Ascomycota</taxon>
        <taxon>Pezizomycotina</taxon>
        <taxon>Dothideomycetes</taxon>
        <taxon>Dothideomycetidae</taxon>
        <taxon>Mycosphaerellales</taxon>
        <taxon>Teratosphaeriaceae</taxon>
        <taxon>Teratosphaeria</taxon>
    </lineage>
</organism>
<feature type="coiled-coil region" evidence="3">
    <location>
        <begin position="1138"/>
        <end position="1165"/>
    </location>
</feature>
<feature type="repeat" description="WD" evidence="2">
    <location>
        <begin position="940"/>
        <end position="965"/>
    </location>
</feature>
<dbReference type="Proteomes" id="UP001138500">
    <property type="component" value="Unassembled WGS sequence"/>
</dbReference>
<dbReference type="InterPro" id="IPR009057">
    <property type="entry name" value="Homeodomain-like_sf"/>
</dbReference>
<dbReference type="InterPro" id="IPR015943">
    <property type="entry name" value="WD40/YVTN_repeat-like_dom_sf"/>
</dbReference>
<sequence>MTPEVIDLLSDSDSEEATGVTPNRAARTALQSFQPRKLKEAANGLPKVNTDSGLDEPSGISNRQTELSKEDAHLQGEERPHGRTHLIKLEGSEKVHAPSPALQRSPVADDGRSRRYKSFHAKESARRSSAGYGGAAARSAPKATCYQGGVASLPKSSSSRSGSAQGRVVHYGPGIAIVQDLTSSDDEEENGSEVTRFRQMHREDAETRPLKRQKTDSAAAASAVSAEERQPNSIASQSVRPQTTASSGARPVQSSSGEPFLPEHDRLLAQLREEDNLSWDQILPYFPGRTRASLQTRFCVKVKGKGLARAASQSKVHQTHTLTRPRPQPRHTPQTTLIVVDQHHPPGPPLQRPPEPEPEPQLPAEPRIAAQSQNGTAHPSTRETPLTQATPAAATPASGHGARFTPEEDALLARLKEVEDMSWREIAEYFPGRTEGALGVRYSTKIKNRGILPTAGALPALPPRPTAQSQAQTHLSQEEAQVQRPVRSRRTGGAAARDGFVSWSDIVKNKHFDIEPEEIPNTEPEISRERSAKQARQSLNKMLLTRQLGSAGRLGWHGTLKGRGVSDELKEQALDGYQPRRHYESTCGDVTSVTWALDGQRFAATSIAVSDDRSMQYNSGLNLVAGDAVEGYLQELPEHHVPRPLIDSKDNPNALHAMRGSQDPRLFLTVAAAAFSPYGQHLYSAGCDKKLRMYRSGANVINSQCRYEIDHPASVDLLSVSNGGLVATGCHNPAGSIRVFDCQPQKWSLMLCLSPSSAEFRSAPPLYPTSLKWGIAHHHRNFLLAGFSGDSNDDDIAGETALWSTETGQRWELGTPTRNVFDVAWNPAPSSTSTAFAVATTPSTSRSGRNTQSVVQFYAPSQNRARQVLEWDCPARDINDLVYCPHDDNLIAAGATDGRVYIWDQRFASRSQRPLHILSHGNSLNVLDHDRDRELADTGVRFLSWGATGSRLYTGSSDGVVKVWDPYSSSGNALVKDVATFQTAIMSGAFNHDFRDLLVGEESGRINLLSLGYNDEHNSARPSTKFKLHKAPPHKTEAPPFAAAQELLDTKQIIFRPMGSMPIRQAVQGPNYRGPYLKPSADDWNRVQDDLEEAATAQHEAHRRMDMDEDTDDPVAADARVKAAQDAWTRLHAQHDDADKLEKAAAETQKTFREAEARLKELEITYGRDKCTLGCGYLPRDDVDTDTRRSEQRIPGALQAFARVSSTNLQDMTCKDLFEAGLAGQCTHCTTESSSRMMRQHFQNMCRQRLASIKAGYKGTCARCPAPMREERGLCEGCSFACFRCSQPVKVLQNADSVQSMLLCELCELVWDRGVLGYELAREQSPEPVRGSKGVEALDLMRLESCISDDAEMEYQHSKWEQILNAVQQFHSDTSSVDSLNCMSMNSKYEHL</sequence>
<dbReference type="CDD" id="cd00167">
    <property type="entry name" value="SANT"/>
    <property type="match status" value="1"/>
</dbReference>
<evidence type="ECO:0000259" key="5">
    <source>
        <dbReference type="SMART" id="SM00717"/>
    </source>
</evidence>
<dbReference type="GO" id="GO:0031929">
    <property type="term" value="P:TOR signaling"/>
    <property type="evidence" value="ECO:0007669"/>
    <property type="project" value="InterPro"/>
</dbReference>
<dbReference type="Gene3D" id="1.10.10.60">
    <property type="entry name" value="Homeodomain-like"/>
    <property type="match status" value="1"/>
</dbReference>
<dbReference type="Pfam" id="PF00400">
    <property type="entry name" value="WD40"/>
    <property type="match status" value="3"/>
</dbReference>
<feature type="compositionally biased region" description="Low complexity" evidence="4">
    <location>
        <begin position="319"/>
        <end position="337"/>
    </location>
</feature>
<feature type="compositionally biased region" description="Basic and acidic residues" evidence="4">
    <location>
        <begin position="66"/>
        <end position="96"/>
    </location>
</feature>
<feature type="domain" description="Myb-like" evidence="5">
    <location>
        <begin position="256"/>
        <end position="304"/>
    </location>
</feature>
<evidence type="ECO:0000256" key="2">
    <source>
        <dbReference type="PROSITE-ProRule" id="PRU00221"/>
    </source>
</evidence>
<dbReference type="InterPro" id="IPR001005">
    <property type="entry name" value="SANT/Myb"/>
</dbReference>
<evidence type="ECO:0000256" key="4">
    <source>
        <dbReference type="SAM" id="MobiDB-lite"/>
    </source>
</evidence>
<feature type="region of interest" description="Disordered" evidence="4">
    <location>
        <begin position="1"/>
        <end position="168"/>
    </location>
</feature>
<dbReference type="Pfam" id="PF13921">
    <property type="entry name" value="Myb_DNA-bind_6"/>
    <property type="match status" value="1"/>
</dbReference>
<comment type="caution">
    <text evidence="6">The sequence shown here is derived from an EMBL/GenBank/DDBJ whole genome shotgun (WGS) entry which is preliminary data.</text>
</comment>
<dbReference type="SMART" id="SM00717">
    <property type="entry name" value="SANT"/>
    <property type="match status" value="2"/>
</dbReference>
<dbReference type="GO" id="GO:0031931">
    <property type="term" value="C:TORC1 complex"/>
    <property type="evidence" value="ECO:0007669"/>
    <property type="project" value="InterPro"/>
</dbReference>
<dbReference type="InterPro" id="IPR036322">
    <property type="entry name" value="WD40_repeat_dom_sf"/>
</dbReference>
<gene>
    <name evidence="6" type="ORF">Tdes44962_MAKER07181</name>
</gene>
<dbReference type="SUPFAM" id="SSF46689">
    <property type="entry name" value="Homeodomain-like"/>
    <property type="match status" value="1"/>
</dbReference>
<feature type="compositionally biased region" description="Basic and acidic residues" evidence="4">
    <location>
        <begin position="200"/>
        <end position="215"/>
    </location>
</feature>
<feature type="repeat" description="WD" evidence="2">
    <location>
        <begin position="887"/>
        <end position="904"/>
    </location>
</feature>
<keyword evidence="2" id="KW-0853">WD repeat</keyword>
<evidence type="ECO:0000313" key="6">
    <source>
        <dbReference type="EMBL" id="KAH9844707.1"/>
    </source>
</evidence>
<comment type="similarity">
    <text evidence="1">Belongs to the WD repeat LST8 family.</text>
</comment>
<dbReference type="PANTHER" id="PTHR19842">
    <property type="entry name" value="G BETA-LIKE PROTEIN GBL"/>
    <property type="match status" value="1"/>
</dbReference>
<dbReference type="GO" id="GO:0031932">
    <property type="term" value="C:TORC2 complex"/>
    <property type="evidence" value="ECO:0007669"/>
    <property type="project" value="InterPro"/>
</dbReference>
<keyword evidence="7" id="KW-1185">Reference proteome</keyword>
<feature type="region of interest" description="Disordered" evidence="4">
    <location>
        <begin position="180"/>
        <end position="260"/>
    </location>
</feature>
<feature type="compositionally biased region" description="Low complexity" evidence="4">
    <location>
        <begin position="384"/>
        <end position="397"/>
    </location>
</feature>
<keyword evidence="3" id="KW-0175">Coiled coil</keyword>
<evidence type="ECO:0000256" key="1">
    <source>
        <dbReference type="ARBA" id="ARBA00009890"/>
    </source>
</evidence>
<evidence type="ECO:0000256" key="3">
    <source>
        <dbReference type="SAM" id="Coils"/>
    </source>
</evidence>
<proteinExistence type="inferred from homology"/>
<feature type="compositionally biased region" description="Polar residues" evidence="4">
    <location>
        <begin position="370"/>
        <end position="383"/>
    </location>
</feature>
<protein>
    <submittedName>
        <fullName evidence="6">WD40 repeat protein</fullName>
    </submittedName>
</protein>
<dbReference type="PROSITE" id="PS50082">
    <property type="entry name" value="WD_REPEATS_2"/>
    <property type="match status" value="2"/>
</dbReference>
<dbReference type="GO" id="GO:0032956">
    <property type="term" value="P:regulation of actin cytoskeleton organization"/>
    <property type="evidence" value="ECO:0007669"/>
    <property type="project" value="TreeGrafter"/>
</dbReference>
<feature type="region of interest" description="Disordered" evidence="4">
    <location>
        <begin position="307"/>
        <end position="404"/>
    </location>
</feature>
<dbReference type="Gene3D" id="2.130.10.10">
    <property type="entry name" value="YVTN repeat-like/Quinoprotein amine dehydrogenase"/>
    <property type="match status" value="1"/>
</dbReference>
<dbReference type="InterPro" id="IPR001680">
    <property type="entry name" value="WD40_rpt"/>
</dbReference>
<feature type="domain" description="Myb-like" evidence="5">
    <location>
        <begin position="400"/>
        <end position="448"/>
    </location>
</feature>
<dbReference type="SMART" id="SM00320">
    <property type="entry name" value="WD40"/>
    <property type="match status" value="5"/>
</dbReference>
<dbReference type="EMBL" id="RIBY02000247">
    <property type="protein sequence ID" value="KAH9844707.1"/>
    <property type="molecule type" value="Genomic_DNA"/>
</dbReference>